<dbReference type="Proteomes" id="UP000007575">
    <property type="component" value="Chromosome"/>
</dbReference>
<dbReference type="InterPro" id="IPR000914">
    <property type="entry name" value="SBP_5_dom"/>
</dbReference>
<dbReference type="CDD" id="cd08513">
    <property type="entry name" value="PBP2_thermophilic_Hb8_like"/>
    <property type="match status" value="1"/>
</dbReference>
<dbReference type="eggNOG" id="COG0747">
    <property type="taxonomic scope" value="Bacteria"/>
</dbReference>
<dbReference type="GO" id="GO:0015833">
    <property type="term" value="P:peptide transport"/>
    <property type="evidence" value="ECO:0007669"/>
    <property type="project" value="TreeGrafter"/>
</dbReference>
<dbReference type="InterPro" id="IPR039424">
    <property type="entry name" value="SBP_5"/>
</dbReference>
<evidence type="ECO:0000259" key="5">
    <source>
        <dbReference type="Pfam" id="PF00496"/>
    </source>
</evidence>
<name>H8GXL3_DEIGI</name>
<dbReference type="GO" id="GO:0042597">
    <property type="term" value="C:periplasmic space"/>
    <property type="evidence" value="ECO:0007669"/>
    <property type="project" value="UniProtKB-ARBA"/>
</dbReference>
<dbReference type="GO" id="GO:0043190">
    <property type="term" value="C:ATP-binding cassette (ABC) transporter complex"/>
    <property type="evidence" value="ECO:0007669"/>
    <property type="project" value="InterPro"/>
</dbReference>
<dbReference type="HOGENOM" id="CLU_017028_8_6_0"/>
<keyword evidence="3 4" id="KW-0732">Signal</keyword>
<dbReference type="AlphaFoldDB" id="H8GXL3"/>
<dbReference type="STRING" id="745776.DGo_CA0746"/>
<keyword evidence="7" id="KW-1185">Reference proteome</keyword>
<keyword evidence="2" id="KW-0813">Transport</keyword>
<feature type="chain" id="PRO_5003612269" evidence="4">
    <location>
        <begin position="33"/>
        <end position="539"/>
    </location>
</feature>
<sequence>MKSRPVHPRSASRKASLLLMLSGVLLCGTATAQQRGGTLTVGLSYDIDTLNVYSTGYLGDVQATVVEGLLAPDKNANYVPVLATAVPTLKNGGIKLSADGKKMTITYKLRRDVKWSDGKPFTSADVKFTWEAIKNPKFTAESKDGSDDIESITTPDAYTAVVNYKRVAPDYASTLFTFGIFPKHALEGKDLNTDVYNEKPLGTGPFKVKEFRRGQYVIVERNPYYWRKDSKGVQLPYLDQIVFKIIPDSNTLVTQLKSGEIQMTSSVPYAQVTQLDAVPGMNIVKNNVLSWQHLDFNFKGPASLRDLNVRQAFAYAINKSAISKALGGYPVPLDTVVVPVFAASNKNVPKYPYDPAKARALLDAAGYKPGPDGIRAKNGERLSYKILVQAGRANDELAQQVIIGSLKAVGIELVPDNKTGVAFREARYKGGYDVFYSGWITSADPVYSVFFKTGGVNNGQGFSNARIDALLDRAENTLDPDIQKKALMDFQVELMRQLPTIPVTSNLSVIAVTDKLGNFVPNPTNMTNFVDTSRWYLKK</sequence>
<dbReference type="PANTHER" id="PTHR30290">
    <property type="entry name" value="PERIPLASMIC BINDING COMPONENT OF ABC TRANSPORTER"/>
    <property type="match status" value="1"/>
</dbReference>
<evidence type="ECO:0000256" key="3">
    <source>
        <dbReference type="ARBA" id="ARBA00022729"/>
    </source>
</evidence>
<reference evidence="6 7" key="1">
    <citation type="journal article" date="2012" name="PLoS ONE">
        <title>Genome sequence and transcriptome analysis of the radioresistant bacterium Deinococcus gobiensis: insights into the extreme environmental adaptations.</title>
        <authorList>
            <person name="Yuan M."/>
            <person name="Chen M."/>
            <person name="Zhang W."/>
            <person name="Lu W."/>
            <person name="Wang J."/>
            <person name="Yang M."/>
            <person name="Zhao P."/>
            <person name="Tang R."/>
            <person name="Li X."/>
            <person name="Hao Y."/>
            <person name="Zhou Z."/>
            <person name="Zhan Y."/>
            <person name="Yu H."/>
            <person name="Teng C."/>
            <person name="Yan Y."/>
            <person name="Ping S."/>
            <person name="Wang Y."/>
            <person name="Lin M."/>
        </authorList>
    </citation>
    <scope>NUCLEOTIDE SEQUENCE [LARGE SCALE GENOMIC DNA]</scope>
    <source>
        <strain evidence="6 7">I-0</strain>
    </source>
</reference>
<organism evidence="6 7">
    <name type="scientific">Deinococcus gobiensis (strain DSM 21396 / JCM 16679 / CGMCC 1.7299 / I-0)</name>
    <dbReference type="NCBI Taxonomy" id="745776"/>
    <lineage>
        <taxon>Bacteria</taxon>
        <taxon>Thermotogati</taxon>
        <taxon>Deinococcota</taxon>
        <taxon>Deinococci</taxon>
        <taxon>Deinococcales</taxon>
        <taxon>Deinococcaceae</taxon>
        <taxon>Deinococcus</taxon>
    </lineage>
</organism>
<accession>H8GXL3</accession>
<dbReference type="PIRSF" id="PIRSF002741">
    <property type="entry name" value="MppA"/>
    <property type="match status" value="1"/>
</dbReference>
<feature type="signal peptide" evidence="4">
    <location>
        <begin position="1"/>
        <end position="32"/>
    </location>
</feature>
<dbReference type="SUPFAM" id="SSF53850">
    <property type="entry name" value="Periplasmic binding protein-like II"/>
    <property type="match status" value="1"/>
</dbReference>
<evidence type="ECO:0000256" key="1">
    <source>
        <dbReference type="ARBA" id="ARBA00005695"/>
    </source>
</evidence>
<dbReference type="Pfam" id="PF00496">
    <property type="entry name" value="SBP_bac_5"/>
    <property type="match status" value="1"/>
</dbReference>
<dbReference type="PANTHER" id="PTHR30290:SF9">
    <property type="entry name" value="OLIGOPEPTIDE-BINDING PROTEIN APPA"/>
    <property type="match status" value="1"/>
</dbReference>
<evidence type="ECO:0000256" key="4">
    <source>
        <dbReference type="SAM" id="SignalP"/>
    </source>
</evidence>
<proteinExistence type="inferred from homology"/>
<dbReference type="PATRIC" id="fig|745776.4.peg.764"/>
<dbReference type="InterPro" id="IPR030678">
    <property type="entry name" value="Peptide/Ni-bd"/>
</dbReference>
<dbReference type="Gene3D" id="3.40.190.10">
    <property type="entry name" value="Periplasmic binding protein-like II"/>
    <property type="match status" value="1"/>
</dbReference>
<evidence type="ECO:0000256" key="2">
    <source>
        <dbReference type="ARBA" id="ARBA00022448"/>
    </source>
</evidence>
<comment type="similarity">
    <text evidence="1">Belongs to the bacterial solute-binding protein 5 family.</text>
</comment>
<dbReference type="OrthoDB" id="137511at2"/>
<gene>
    <name evidence="6" type="ordered locus">DGo_CA0746</name>
</gene>
<feature type="domain" description="Solute-binding protein family 5" evidence="5">
    <location>
        <begin position="78"/>
        <end position="450"/>
    </location>
</feature>
<evidence type="ECO:0000313" key="7">
    <source>
        <dbReference type="Proteomes" id="UP000007575"/>
    </source>
</evidence>
<dbReference type="KEGG" id="dgo:DGo_CA0746"/>
<protein>
    <submittedName>
        <fullName evidence="6">ABC transporter, substrate binding protein</fullName>
    </submittedName>
</protein>
<evidence type="ECO:0000313" key="6">
    <source>
        <dbReference type="EMBL" id="AFD24673.1"/>
    </source>
</evidence>
<dbReference type="GO" id="GO:1904680">
    <property type="term" value="F:peptide transmembrane transporter activity"/>
    <property type="evidence" value="ECO:0007669"/>
    <property type="project" value="TreeGrafter"/>
</dbReference>
<dbReference type="EMBL" id="CP002191">
    <property type="protein sequence ID" value="AFD24673.1"/>
    <property type="molecule type" value="Genomic_DNA"/>
</dbReference>
<dbReference type="Gene3D" id="3.10.105.10">
    <property type="entry name" value="Dipeptide-binding Protein, Domain 3"/>
    <property type="match status" value="1"/>
</dbReference>